<dbReference type="GO" id="GO:0008271">
    <property type="term" value="F:secondary active sulfate transmembrane transporter activity"/>
    <property type="evidence" value="ECO:0007669"/>
    <property type="project" value="InterPro"/>
</dbReference>
<dbReference type="Gene3D" id="3.30.750.24">
    <property type="entry name" value="STAS domain"/>
    <property type="match status" value="1"/>
</dbReference>
<organism evidence="8 9">
    <name type="scientific">Haemonchus contortus</name>
    <name type="common">Barber pole worm</name>
    <dbReference type="NCBI Taxonomy" id="6289"/>
    <lineage>
        <taxon>Eukaryota</taxon>
        <taxon>Metazoa</taxon>
        <taxon>Ecdysozoa</taxon>
        <taxon>Nematoda</taxon>
        <taxon>Chromadorea</taxon>
        <taxon>Rhabditida</taxon>
        <taxon>Rhabditina</taxon>
        <taxon>Rhabditomorpha</taxon>
        <taxon>Strongyloidea</taxon>
        <taxon>Trichostrongylidae</taxon>
        <taxon>Haemonchus</taxon>
    </lineage>
</organism>
<proteinExistence type="predicted"/>
<dbReference type="InterPro" id="IPR036513">
    <property type="entry name" value="STAS_dom_sf"/>
</dbReference>
<feature type="transmembrane region" description="Helical" evidence="6">
    <location>
        <begin position="184"/>
        <end position="204"/>
    </location>
</feature>
<keyword evidence="8" id="KW-1185">Reference proteome</keyword>
<feature type="transmembrane region" description="Helical" evidence="6">
    <location>
        <begin position="413"/>
        <end position="436"/>
    </location>
</feature>
<dbReference type="OrthoDB" id="288203at2759"/>
<comment type="subcellular location">
    <subcellularLocation>
        <location evidence="1">Membrane</location>
        <topology evidence="1">Multi-pass membrane protein</topology>
    </subcellularLocation>
</comment>
<dbReference type="Pfam" id="PF00916">
    <property type="entry name" value="Sulfate_transp"/>
    <property type="match status" value="1"/>
</dbReference>
<dbReference type="InterPro" id="IPR001902">
    <property type="entry name" value="SLC26A/SulP_fam"/>
</dbReference>
<evidence type="ECO:0000259" key="7">
    <source>
        <dbReference type="PROSITE" id="PS50801"/>
    </source>
</evidence>
<feature type="transmembrane region" description="Helical" evidence="6">
    <location>
        <begin position="31"/>
        <end position="48"/>
    </location>
</feature>
<feature type="transmembrane region" description="Helical" evidence="6">
    <location>
        <begin position="216"/>
        <end position="235"/>
    </location>
</feature>
<dbReference type="Proteomes" id="UP000025227">
    <property type="component" value="Unplaced"/>
</dbReference>
<dbReference type="PROSITE" id="PS50801">
    <property type="entry name" value="STAS"/>
    <property type="match status" value="1"/>
</dbReference>
<evidence type="ECO:0000256" key="5">
    <source>
        <dbReference type="SAM" id="MobiDB-lite"/>
    </source>
</evidence>
<feature type="transmembrane region" description="Helical" evidence="6">
    <location>
        <begin position="384"/>
        <end position="407"/>
    </location>
</feature>
<feature type="transmembrane region" description="Helical" evidence="6">
    <location>
        <begin position="295"/>
        <end position="316"/>
    </location>
</feature>
<feature type="transmembrane region" description="Helical" evidence="6">
    <location>
        <begin position="265"/>
        <end position="283"/>
    </location>
</feature>
<dbReference type="AlphaFoldDB" id="A0A7I4Z289"/>
<feature type="transmembrane region" description="Helical" evidence="6">
    <location>
        <begin position="480"/>
        <end position="506"/>
    </location>
</feature>
<dbReference type="SUPFAM" id="SSF52091">
    <property type="entry name" value="SpoIIaa-like"/>
    <property type="match status" value="1"/>
</dbReference>
<dbReference type="OMA" id="LDWSFIQ"/>
<keyword evidence="4 6" id="KW-0472">Membrane</keyword>
<dbReference type="Pfam" id="PF01740">
    <property type="entry name" value="STAS"/>
    <property type="match status" value="1"/>
</dbReference>
<dbReference type="PANTHER" id="PTHR11814">
    <property type="entry name" value="SULFATE TRANSPORTER"/>
    <property type="match status" value="1"/>
</dbReference>
<dbReference type="GO" id="GO:0016020">
    <property type="term" value="C:membrane"/>
    <property type="evidence" value="ECO:0007669"/>
    <property type="project" value="UniProtKB-SubCell"/>
</dbReference>
<evidence type="ECO:0000313" key="8">
    <source>
        <dbReference type="Proteomes" id="UP000025227"/>
    </source>
</evidence>
<feature type="transmembrane region" description="Helical" evidence="6">
    <location>
        <begin position="344"/>
        <end position="364"/>
    </location>
</feature>
<evidence type="ECO:0000256" key="1">
    <source>
        <dbReference type="ARBA" id="ARBA00004141"/>
    </source>
</evidence>
<protein>
    <submittedName>
        <fullName evidence="9">STAS domain-containing protein</fullName>
    </submittedName>
</protein>
<evidence type="ECO:0000256" key="3">
    <source>
        <dbReference type="ARBA" id="ARBA00022989"/>
    </source>
</evidence>
<sequence length="703" mass="78421">MPKLLSKAVPIGAKCRDGVARLRQRLFRRRNFSRITSFLPILTWLPHYDWSHSFFGDLSGGLTMAVFSVPQGIALAGITGVPPVYGLYTAIFPSFLYIFFGTSKHNALGGFAVLSLMTHTAIEKVMMKTAISYNTTSYVNHTVEEIDVTLDGFNGTTILGNGTSLIEEITTEMWTDGVSPVKEIHVATTIIFFAGCIQVLMGVFRLQYLTTVFSEQVMSGFVVGGGVHVFFAQIGDVLGMKLPRRSGPGYLYYRICDLIENIGNIHYPTLAISLSSLTFLIFGKEFISPWLSTAFHFPIPFDLVLAVVGITATNYAELSRRFHIKVLGNIPTEFPPPSLPRFDLIQYIGVNAVAIALTAVAIHLTVAKIVEKRYKYKINHGQELYALGFVGVLSSFFPVFPVTSGFARSVVGAAVGSSTQLTCLFSSLALVLVILYIGPALEYLPKCILSTMIIVSQRAMFAKFAELRELWPVFKVDFTIWLMSMILTVCFDMGEGLLLATGFAVLTTIIRMQRPKWHFLSRDSDSDSFKETKKKHLEFVGGNVCVFRMDAPLIFTSIDRFTTAVWQSVKTFERSKAESFVTIDQMNSANTDDIFEKKARAAYKGIANEDRCRLVIDCSGFPYVDYLGLTTLKTVVADLIAANIQTYLVVQKGDLRKLFEVTDFYDTVERERIFEKLDQAVKQAEERSPNSESLEGSRRRQLS</sequence>
<accession>A0A7I4Z289</accession>
<dbReference type="InterPro" id="IPR002645">
    <property type="entry name" value="STAS_dom"/>
</dbReference>
<dbReference type="InterPro" id="IPR018045">
    <property type="entry name" value="S04_transporter_CS"/>
</dbReference>
<dbReference type="InterPro" id="IPR011547">
    <property type="entry name" value="SLC26A/SulP_dom"/>
</dbReference>
<evidence type="ECO:0000256" key="4">
    <source>
        <dbReference type="ARBA" id="ARBA00023136"/>
    </source>
</evidence>
<dbReference type="PROSITE" id="PS01130">
    <property type="entry name" value="SLC26A"/>
    <property type="match status" value="1"/>
</dbReference>
<feature type="region of interest" description="Disordered" evidence="5">
    <location>
        <begin position="682"/>
        <end position="703"/>
    </location>
</feature>
<evidence type="ECO:0000256" key="6">
    <source>
        <dbReference type="SAM" id="Phobius"/>
    </source>
</evidence>
<feature type="transmembrane region" description="Helical" evidence="6">
    <location>
        <begin position="60"/>
        <end position="78"/>
    </location>
</feature>
<reference evidence="9" key="1">
    <citation type="submission" date="2020-12" db="UniProtKB">
        <authorList>
            <consortium name="WormBaseParasite"/>
        </authorList>
    </citation>
    <scope>IDENTIFICATION</scope>
    <source>
        <strain evidence="9">MHco3</strain>
    </source>
</reference>
<feature type="domain" description="STAS" evidence="7">
    <location>
        <begin position="543"/>
        <end position="684"/>
    </location>
</feature>
<evidence type="ECO:0000256" key="2">
    <source>
        <dbReference type="ARBA" id="ARBA00022692"/>
    </source>
</evidence>
<name>A0A7I4Z289_HAECO</name>
<keyword evidence="2 6" id="KW-0812">Transmembrane</keyword>
<dbReference type="CDD" id="cd07042">
    <property type="entry name" value="STAS_SulP_like_sulfate_transporter"/>
    <property type="match status" value="1"/>
</dbReference>
<keyword evidence="3 6" id="KW-1133">Transmembrane helix</keyword>
<evidence type="ECO:0000313" key="9">
    <source>
        <dbReference type="WBParaSite" id="HCON_00165150-00001"/>
    </source>
</evidence>
<dbReference type="WBParaSite" id="HCON_00165150-00001">
    <property type="protein sequence ID" value="HCON_00165150-00001"/>
    <property type="gene ID" value="HCON_00165150"/>
</dbReference>